<comment type="caution">
    <text evidence="2">The sequence shown here is derived from an EMBL/GenBank/DDBJ whole genome shotgun (WGS) entry which is preliminary data.</text>
</comment>
<dbReference type="EMBL" id="QGKY02001250">
    <property type="protein sequence ID" value="KAF2564982.1"/>
    <property type="molecule type" value="Genomic_DNA"/>
</dbReference>
<evidence type="ECO:0000313" key="2">
    <source>
        <dbReference type="EMBL" id="KAF2564982.1"/>
    </source>
</evidence>
<feature type="compositionally biased region" description="Basic and acidic residues" evidence="1">
    <location>
        <begin position="517"/>
        <end position="533"/>
    </location>
</feature>
<evidence type="ECO:0000256" key="1">
    <source>
        <dbReference type="SAM" id="MobiDB-lite"/>
    </source>
</evidence>
<gene>
    <name evidence="2" type="ORF">F2Q70_00017232</name>
</gene>
<feature type="compositionally biased region" description="Basic residues" evidence="1">
    <location>
        <begin position="550"/>
        <end position="559"/>
    </location>
</feature>
<name>A0A8S9I6D2_BRACR</name>
<protein>
    <submittedName>
        <fullName evidence="2">Uncharacterized protein</fullName>
    </submittedName>
</protein>
<accession>A0A8S9I6D2</accession>
<feature type="region of interest" description="Disordered" evidence="1">
    <location>
        <begin position="246"/>
        <end position="299"/>
    </location>
</feature>
<sequence length="559" mass="63318">MVEPEANFGRAGRSDIYLGELVELNQSDTYISELDELSELSELSDTSLELNELSDTEEGAGLVAGRNGHFSAHGKNHKKLNLGRFYTKFDWMFGLLKKSKLQQDVYFPFKTVLEKEQMIFGNKKQFASSGFDFVQKQKNQRKRQNRFDDDEKWVRSGDRPFTQAKRSNRDVFDQNELQTYVSLEKMLHKAIHAIRQLKKKGNTNTSSAPKKQYSSNAIGSVIMLTSAKTRNRWLLWSENVETKPDKEGFSDLLPTFDDHALEPMAGSDEEQNRGHQANQERSSSIQKPDQTQGEQCSDYDSFAYNPIPFNVLDLRTNIFEEGGNDALWTVVPCQDGAQLDPTKVSPSDEATMVEPEANFGRAGRSDTYLGELVELNQSDTYISELDEPSEISDASLEQNELSDTEEEVGLVAGRNEPFSAHGKIHKKFNLGRIRYVHDDVYGDLFLAVSRLTLHPWQLAPVVQNTVFTDRSRNHPGVGSLIGIRILVATPEKPALIRQRNRCPSSLNLRSADLPRDLTYRTEDEGEKVRQKENRGRKRDKTAGGAPSTTTRRRITMLGR</sequence>
<feature type="region of interest" description="Disordered" evidence="1">
    <location>
        <begin position="517"/>
        <end position="559"/>
    </location>
</feature>
<feature type="compositionally biased region" description="Polar residues" evidence="1">
    <location>
        <begin position="274"/>
        <end position="295"/>
    </location>
</feature>
<dbReference type="AlphaFoldDB" id="A0A8S9I6D2"/>
<organism evidence="2">
    <name type="scientific">Brassica cretica</name>
    <name type="common">Mustard</name>
    <dbReference type="NCBI Taxonomy" id="69181"/>
    <lineage>
        <taxon>Eukaryota</taxon>
        <taxon>Viridiplantae</taxon>
        <taxon>Streptophyta</taxon>
        <taxon>Embryophyta</taxon>
        <taxon>Tracheophyta</taxon>
        <taxon>Spermatophyta</taxon>
        <taxon>Magnoliopsida</taxon>
        <taxon>eudicotyledons</taxon>
        <taxon>Gunneridae</taxon>
        <taxon>Pentapetalae</taxon>
        <taxon>rosids</taxon>
        <taxon>malvids</taxon>
        <taxon>Brassicales</taxon>
        <taxon>Brassicaceae</taxon>
        <taxon>Brassiceae</taxon>
        <taxon>Brassica</taxon>
    </lineage>
</organism>
<proteinExistence type="predicted"/>
<reference evidence="2" key="1">
    <citation type="submission" date="2019-12" db="EMBL/GenBank/DDBJ databases">
        <title>Genome sequencing and annotation of Brassica cretica.</title>
        <authorList>
            <person name="Studholme D.J."/>
            <person name="Sarris P.F."/>
        </authorList>
    </citation>
    <scope>NUCLEOTIDE SEQUENCE</scope>
    <source>
        <strain evidence="2">PFS-102/07</strain>
        <tissue evidence="2">Leaf</tissue>
    </source>
</reference>